<dbReference type="Gene3D" id="3.30.428.10">
    <property type="entry name" value="HIT-like"/>
    <property type="match status" value="1"/>
</dbReference>
<protein>
    <submittedName>
        <fullName evidence="3">HIT family protein</fullName>
    </submittedName>
</protein>
<dbReference type="PRINTS" id="PR00332">
    <property type="entry name" value="HISTRIAD"/>
</dbReference>
<dbReference type="InterPro" id="IPR039384">
    <property type="entry name" value="HINT"/>
</dbReference>
<dbReference type="PANTHER" id="PTHR46648:SF1">
    <property type="entry name" value="ADENOSINE 5'-MONOPHOSPHORAMIDASE HNT1"/>
    <property type="match status" value="1"/>
</dbReference>
<dbReference type="Proteomes" id="UP000776983">
    <property type="component" value="Unassembled WGS sequence"/>
</dbReference>
<evidence type="ECO:0000313" key="3">
    <source>
        <dbReference type="EMBL" id="MCB5364511.1"/>
    </source>
</evidence>
<organism evidence="3 4">
    <name type="scientific">Mesopusillimonas faecipullorum</name>
    <dbReference type="NCBI Taxonomy" id="2755040"/>
    <lineage>
        <taxon>Bacteria</taxon>
        <taxon>Pseudomonadati</taxon>
        <taxon>Pseudomonadota</taxon>
        <taxon>Betaproteobacteria</taxon>
        <taxon>Burkholderiales</taxon>
        <taxon>Alcaligenaceae</taxon>
        <taxon>Mesopusillimonas</taxon>
    </lineage>
</organism>
<dbReference type="CDD" id="cd01277">
    <property type="entry name" value="HINT_subgroup"/>
    <property type="match status" value="1"/>
</dbReference>
<comment type="caution">
    <text evidence="3">The sequence shown here is derived from an EMBL/GenBank/DDBJ whole genome shotgun (WGS) entry which is preliminary data.</text>
</comment>
<dbReference type="InterPro" id="IPR036265">
    <property type="entry name" value="HIT-like_sf"/>
</dbReference>
<evidence type="ECO:0000256" key="1">
    <source>
        <dbReference type="PROSITE-ProRule" id="PRU00464"/>
    </source>
</evidence>
<accession>A0ABS8CEQ0</accession>
<keyword evidence="4" id="KW-1185">Reference proteome</keyword>
<dbReference type="InterPro" id="IPR001310">
    <property type="entry name" value="Histidine_triad_HIT"/>
</dbReference>
<dbReference type="RefSeq" id="WP_226954927.1">
    <property type="nucleotide sequence ID" value="NZ_JACDXW010000006.1"/>
</dbReference>
<name>A0ABS8CEQ0_9BURK</name>
<evidence type="ECO:0000259" key="2">
    <source>
        <dbReference type="PROSITE" id="PS51084"/>
    </source>
</evidence>
<feature type="domain" description="HIT" evidence="2">
    <location>
        <begin position="8"/>
        <end position="115"/>
    </location>
</feature>
<dbReference type="PROSITE" id="PS51084">
    <property type="entry name" value="HIT_2"/>
    <property type="match status" value="1"/>
</dbReference>
<dbReference type="EMBL" id="JACDXW010000006">
    <property type="protein sequence ID" value="MCB5364511.1"/>
    <property type="molecule type" value="Genomic_DNA"/>
</dbReference>
<dbReference type="PANTHER" id="PTHR46648">
    <property type="entry name" value="HIT FAMILY PROTEIN 1"/>
    <property type="match status" value="1"/>
</dbReference>
<dbReference type="InterPro" id="IPR011146">
    <property type="entry name" value="HIT-like"/>
</dbReference>
<feature type="short sequence motif" description="Histidine triad motif" evidence="1">
    <location>
        <begin position="100"/>
        <end position="104"/>
    </location>
</feature>
<evidence type="ECO:0000313" key="4">
    <source>
        <dbReference type="Proteomes" id="UP000776983"/>
    </source>
</evidence>
<dbReference type="SUPFAM" id="SSF54197">
    <property type="entry name" value="HIT-like"/>
    <property type="match status" value="1"/>
</dbReference>
<gene>
    <name evidence="3" type="ORF">H0484_12220</name>
</gene>
<dbReference type="Pfam" id="PF01230">
    <property type="entry name" value="HIT"/>
    <property type="match status" value="1"/>
</dbReference>
<reference evidence="3 4" key="1">
    <citation type="submission" date="2020-07" db="EMBL/GenBank/DDBJ databases">
        <title>Pusillimonas sp. nov., isolated from poultry manure in Taiwan.</title>
        <authorList>
            <person name="Lin S.-Y."/>
            <person name="Tang Y.-S."/>
            <person name="Young C.-C."/>
        </authorList>
    </citation>
    <scope>NUCLEOTIDE SEQUENCE [LARGE SCALE GENOMIC DNA]</scope>
    <source>
        <strain evidence="3 4">CC-YST705</strain>
    </source>
</reference>
<sequence length="139" mass="15267">MAYDNNNVFAKILRGELPCIRLYEDELTLSFMDIMPQSEGHLLVIPKESAETLLDLSEEGAQACIRTTQRMAKAVKAALQPPGIMIAQFNGAAAGQTVPHFHFHVIPRHDGLAMVAHGAARADDVKLRELAEKIKAHIV</sequence>
<proteinExistence type="predicted"/>